<organism evidence="2 3">
    <name type="scientific">Actinomyces bowdenii</name>
    <dbReference type="NCBI Taxonomy" id="131109"/>
    <lineage>
        <taxon>Bacteria</taxon>
        <taxon>Bacillati</taxon>
        <taxon>Actinomycetota</taxon>
        <taxon>Actinomycetes</taxon>
        <taxon>Actinomycetales</taxon>
        <taxon>Actinomycetaceae</taxon>
        <taxon>Actinomyces</taxon>
    </lineage>
</organism>
<evidence type="ECO:0000313" key="3">
    <source>
        <dbReference type="Proteomes" id="UP000572528"/>
    </source>
</evidence>
<proteinExistence type="predicted"/>
<comment type="caution">
    <text evidence="2">The sequence shown here is derived from an EMBL/GenBank/DDBJ whole genome shotgun (WGS) entry which is preliminary data.</text>
</comment>
<feature type="compositionally biased region" description="Low complexity" evidence="1">
    <location>
        <begin position="153"/>
        <end position="163"/>
    </location>
</feature>
<protein>
    <submittedName>
        <fullName evidence="2">Cyclodehydratase</fullName>
    </submittedName>
</protein>
<evidence type="ECO:0000256" key="1">
    <source>
        <dbReference type="SAM" id="MobiDB-lite"/>
    </source>
</evidence>
<dbReference type="RefSeq" id="WP_179899818.1">
    <property type="nucleotide sequence ID" value="NZ_JACBXV010000020.1"/>
</dbReference>
<feature type="region of interest" description="Disordered" evidence="1">
    <location>
        <begin position="153"/>
        <end position="173"/>
    </location>
</feature>
<name>A0A853EH46_9ACTO</name>
<gene>
    <name evidence="2" type="ORF">HZZ05_02920</name>
</gene>
<dbReference type="EMBL" id="JACBXV010000020">
    <property type="protein sequence ID" value="NYS68484.1"/>
    <property type="molecule type" value="Genomic_DNA"/>
</dbReference>
<sequence length="230" mass="24383">MTTTAPPVTAYLPQSAFGHAVVQRLARPQDVVLPVDKGLVSAVVPYADRLVLIADPDRTGLREDLDALSFTRALPSLGMELTPTELRCGPLVIPGRTACYGCYERRRRQHGYRPLPEGLGPLPQGYAHHHVVLGAGLVSMALDLLERRSLPAASATGAADPAPGESTDDPGRGLGGQVWALDLVSGSTSCSSTVAVDRCPTCSARYAHRRDGLPALAGLLPRRQPRQAVV</sequence>
<reference evidence="2 3" key="1">
    <citation type="submission" date="2020-07" db="EMBL/GenBank/DDBJ databases">
        <title>MOT database genomes.</title>
        <authorList>
            <person name="Joseph S."/>
            <person name="Aduse-Opoku J."/>
            <person name="Hashim A."/>
            <person name="Wade W."/>
            <person name="Curtis M."/>
        </authorList>
    </citation>
    <scope>NUCLEOTIDE SEQUENCE [LARGE SCALE GENOMIC DNA]</scope>
    <source>
        <strain evidence="2 3">WMus004</strain>
    </source>
</reference>
<dbReference type="AlphaFoldDB" id="A0A853EH46"/>
<dbReference type="Gene3D" id="3.40.50.720">
    <property type="entry name" value="NAD(P)-binding Rossmann-like Domain"/>
    <property type="match status" value="1"/>
</dbReference>
<evidence type="ECO:0000313" key="2">
    <source>
        <dbReference type="EMBL" id="NYS68484.1"/>
    </source>
</evidence>
<dbReference type="Proteomes" id="UP000572528">
    <property type="component" value="Unassembled WGS sequence"/>
</dbReference>
<accession>A0A853EH46</accession>